<evidence type="ECO:0000313" key="3">
    <source>
        <dbReference type="EMBL" id="MDN4188831.1"/>
    </source>
</evidence>
<keyword evidence="2" id="KW-0677">Repeat</keyword>
<evidence type="ECO:0000256" key="1">
    <source>
        <dbReference type="ARBA" id="ARBA00022614"/>
    </source>
</evidence>
<dbReference type="Pfam" id="PF12799">
    <property type="entry name" value="LRR_4"/>
    <property type="match status" value="1"/>
</dbReference>
<dbReference type="AlphaFoldDB" id="A0AAW7LIX5"/>
<protein>
    <submittedName>
        <fullName evidence="3">Uncharacterized protein</fullName>
    </submittedName>
</protein>
<name>A0AAW7LIX5_BIFBR</name>
<feature type="non-terminal residue" evidence="3">
    <location>
        <position position="122"/>
    </location>
</feature>
<dbReference type="InterPro" id="IPR025875">
    <property type="entry name" value="Leu-rich_rpt_4"/>
</dbReference>
<dbReference type="PANTHER" id="PTHR45752:SF171">
    <property type="entry name" value="TMV RESISTANCE PROTEIN N-LIKE"/>
    <property type="match status" value="1"/>
</dbReference>
<reference evidence="3" key="1">
    <citation type="submission" date="2018-05" db="EMBL/GenBank/DDBJ databases">
        <authorList>
            <person name="Kondepudi K.K."/>
            <person name="Singh S."/>
            <person name="Chaudhry V."/>
            <person name="Mantri S."/>
            <person name="Bhadada S."/>
            <person name="Bishnoi M."/>
            <person name="Kaur J."/>
            <person name="Sharma S."/>
            <person name="Bhatia R."/>
        </authorList>
    </citation>
    <scope>NUCLEOTIDE SEQUENCE</scope>
    <source>
        <strain evidence="3">Bif11</strain>
    </source>
</reference>
<dbReference type="InterPro" id="IPR001611">
    <property type="entry name" value="Leu-rich_rpt"/>
</dbReference>
<dbReference type="EMBL" id="QELD01000050">
    <property type="protein sequence ID" value="MDN4188831.1"/>
    <property type="molecule type" value="Genomic_DNA"/>
</dbReference>
<evidence type="ECO:0000256" key="2">
    <source>
        <dbReference type="ARBA" id="ARBA00022737"/>
    </source>
</evidence>
<proteinExistence type="predicted"/>
<sequence length="122" mass="13557">MLRDLPLNFYKSKSIETLILNGCSRFEDLADGLGDMVSLTVLEANKTAIRRIPSSIVKLKNLEHLLLANNYFRSLPSLAGLSKLKVLSLNACRELRAIPDLPTNLYVLKANGCPNLETIPDF</sequence>
<dbReference type="PROSITE" id="PS51450">
    <property type="entry name" value="LRR"/>
    <property type="match status" value="1"/>
</dbReference>
<reference evidence="3" key="2">
    <citation type="journal article" date="2022" name="3 Biotech.">
        <title>Isomaltooligosaccharides utilization and genomic characterization of human infant anti-inflammatory Bifidobacterium longum and Bifidobacterium breve strains.</title>
        <authorList>
            <person name="Sharma S."/>
            <person name="Singh S."/>
            <person name="Chaudhary V."/>
            <person name="Mantri S."/>
            <person name="Chander A."/>
            <person name="Maurya R."/>
            <person name="Rajarammohan S."/>
            <person name="Singh R.P."/>
            <person name="Rishi P."/>
            <person name="Bishnoi M."/>
            <person name="Bhadada S.K."/>
            <person name="Kondepudi K.K."/>
        </authorList>
    </citation>
    <scope>NUCLEOTIDE SEQUENCE</scope>
    <source>
        <strain evidence="3">Bif11</strain>
    </source>
</reference>
<dbReference type="Gene3D" id="3.80.10.10">
    <property type="entry name" value="Ribonuclease Inhibitor"/>
    <property type="match status" value="1"/>
</dbReference>
<comment type="caution">
    <text evidence="3">The sequence shown here is derived from an EMBL/GenBank/DDBJ whole genome shotgun (WGS) entry which is preliminary data.</text>
</comment>
<dbReference type="InterPro" id="IPR032675">
    <property type="entry name" value="LRR_dom_sf"/>
</dbReference>
<dbReference type="PANTHER" id="PTHR45752">
    <property type="entry name" value="LEUCINE-RICH REPEAT-CONTAINING"/>
    <property type="match status" value="1"/>
</dbReference>
<gene>
    <name evidence="3" type="ORF">DC496_11075</name>
</gene>
<accession>A0AAW7LIX5</accession>
<dbReference type="SUPFAM" id="SSF52058">
    <property type="entry name" value="L domain-like"/>
    <property type="match status" value="1"/>
</dbReference>
<dbReference type="Proteomes" id="UP001169990">
    <property type="component" value="Unassembled WGS sequence"/>
</dbReference>
<dbReference type="InterPro" id="IPR050715">
    <property type="entry name" value="LRR-SigEffector_domain"/>
</dbReference>
<organism evidence="3 4">
    <name type="scientific">Bifidobacterium breve</name>
    <dbReference type="NCBI Taxonomy" id="1685"/>
    <lineage>
        <taxon>Bacteria</taxon>
        <taxon>Bacillati</taxon>
        <taxon>Actinomycetota</taxon>
        <taxon>Actinomycetes</taxon>
        <taxon>Bifidobacteriales</taxon>
        <taxon>Bifidobacteriaceae</taxon>
        <taxon>Bifidobacterium</taxon>
    </lineage>
</organism>
<keyword evidence="1" id="KW-0433">Leucine-rich repeat</keyword>
<evidence type="ECO:0000313" key="4">
    <source>
        <dbReference type="Proteomes" id="UP001169990"/>
    </source>
</evidence>